<dbReference type="InterPro" id="IPR003594">
    <property type="entry name" value="HATPase_dom"/>
</dbReference>
<evidence type="ECO:0000259" key="11">
    <source>
        <dbReference type="SMART" id="SM00387"/>
    </source>
</evidence>
<dbReference type="SUPFAM" id="SSF55781">
    <property type="entry name" value="GAF domain-like"/>
    <property type="match status" value="1"/>
</dbReference>
<comment type="catalytic activity">
    <reaction evidence="1">
        <text>ATP + protein L-histidine = ADP + protein N-phospho-L-histidine.</text>
        <dbReference type="EC" id="2.7.13.3"/>
    </reaction>
</comment>
<dbReference type="Pfam" id="PF07730">
    <property type="entry name" value="HisKA_3"/>
    <property type="match status" value="1"/>
</dbReference>
<dbReference type="SUPFAM" id="SSF55874">
    <property type="entry name" value="ATPase domain of HSP90 chaperone/DNA topoisomerase II/histidine kinase"/>
    <property type="match status" value="1"/>
</dbReference>
<keyword evidence="3" id="KW-0597">Phosphoprotein</keyword>
<dbReference type="GO" id="GO:0016020">
    <property type="term" value="C:membrane"/>
    <property type="evidence" value="ECO:0007669"/>
    <property type="project" value="InterPro"/>
</dbReference>
<organism evidence="12 13">
    <name type="scientific">Sulfobacillus benefaciens</name>
    <dbReference type="NCBI Taxonomy" id="453960"/>
    <lineage>
        <taxon>Bacteria</taxon>
        <taxon>Bacillati</taxon>
        <taxon>Bacillota</taxon>
        <taxon>Clostridia</taxon>
        <taxon>Eubacteriales</taxon>
        <taxon>Clostridiales Family XVII. Incertae Sedis</taxon>
        <taxon>Sulfobacillus</taxon>
    </lineage>
</organism>
<dbReference type="Proteomes" id="UP000242972">
    <property type="component" value="Unassembled WGS sequence"/>
</dbReference>
<proteinExistence type="predicted"/>
<keyword evidence="9" id="KW-0812">Transmembrane</keyword>
<evidence type="ECO:0000256" key="3">
    <source>
        <dbReference type="ARBA" id="ARBA00022553"/>
    </source>
</evidence>
<dbReference type="InterPro" id="IPR029016">
    <property type="entry name" value="GAF-like_dom_sf"/>
</dbReference>
<feature type="domain" description="GAF" evidence="10">
    <location>
        <begin position="105"/>
        <end position="252"/>
    </location>
</feature>
<comment type="caution">
    <text evidence="12">The sequence shown here is derived from an EMBL/GenBank/DDBJ whole genome shotgun (WGS) entry which is preliminary data.</text>
</comment>
<keyword evidence="6 12" id="KW-0418">Kinase</keyword>
<dbReference type="PANTHER" id="PTHR24421:SF10">
    <property type="entry name" value="NITRATE_NITRITE SENSOR PROTEIN NARQ"/>
    <property type="match status" value="1"/>
</dbReference>
<dbReference type="GO" id="GO:0005524">
    <property type="term" value="F:ATP binding"/>
    <property type="evidence" value="ECO:0007669"/>
    <property type="project" value="UniProtKB-KW"/>
</dbReference>
<dbReference type="SMART" id="SM00065">
    <property type="entry name" value="GAF"/>
    <property type="match status" value="1"/>
</dbReference>
<evidence type="ECO:0000256" key="8">
    <source>
        <dbReference type="ARBA" id="ARBA00023012"/>
    </source>
</evidence>
<dbReference type="Pfam" id="PF02518">
    <property type="entry name" value="HATPase_c"/>
    <property type="match status" value="1"/>
</dbReference>
<evidence type="ECO:0000256" key="1">
    <source>
        <dbReference type="ARBA" id="ARBA00000085"/>
    </source>
</evidence>
<feature type="domain" description="Histidine kinase/HSP90-like ATPase" evidence="11">
    <location>
        <begin position="360"/>
        <end position="455"/>
    </location>
</feature>
<dbReference type="InterPro" id="IPR036890">
    <property type="entry name" value="HATPase_C_sf"/>
</dbReference>
<dbReference type="EC" id="2.7.13.3" evidence="2"/>
<dbReference type="InterPro" id="IPR003018">
    <property type="entry name" value="GAF"/>
</dbReference>
<dbReference type="InterPro" id="IPR011712">
    <property type="entry name" value="Sig_transdc_His_kin_sub3_dim/P"/>
</dbReference>
<accession>A0A2T2XC86</accession>
<dbReference type="AlphaFoldDB" id="A0A2T2XC86"/>
<evidence type="ECO:0000313" key="12">
    <source>
        <dbReference type="EMBL" id="PSR32056.1"/>
    </source>
</evidence>
<dbReference type="Gene3D" id="3.30.450.40">
    <property type="match status" value="1"/>
</dbReference>
<dbReference type="CDD" id="cd16917">
    <property type="entry name" value="HATPase_UhpB-NarQ-NarX-like"/>
    <property type="match status" value="1"/>
</dbReference>
<dbReference type="EMBL" id="PXYW01000053">
    <property type="protein sequence ID" value="PSR32056.1"/>
    <property type="molecule type" value="Genomic_DNA"/>
</dbReference>
<evidence type="ECO:0000256" key="7">
    <source>
        <dbReference type="ARBA" id="ARBA00022840"/>
    </source>
</evidence>
<evidence type="ECO:0000256" key="2">
    <source>
        <dbReference type="ARBA" id="ARBA00012438"/>
    </source>
</evidence>
<evidence type="ECO:0000256" key="4">
    <source>
        <dbReference type="ARBA" id="ARBA00022679"/>
    </source>
</evidence>
<evidence type="ECO:0000256" key="6">
    <source>
        <dbReference type="ARBA" id="ARBA00022777"/>
    </source>
</evidence>
<dbReference type="GO" id="GO:0000155">
    <property type="term" value="F:phosphorelay sensor kinase activity"/>
    <property type="evidence" value="ECO:0007669"/>
    <property type="project" value="InterPro"/>
</dbReference>
<dbReference type="PANTHER" id="PTHR24421">
    <property type="entry name" value="NITRATE/NITRITE SENSOR PROTEIN NARX-RELATED"/>
    <property type="match status" value="1"/>
</dbReference>
<dbReference type="Pfam" id="PF13185">
    <property type="entry name" value="GAF_2"/>
    <property type="match status" value="1"/>
</dbReference>
<feature type="transmembrane region" description="Helical" evidence="9">
    <location>
        <begin position="47"/>
        <end position="69"/>
    </location>
</feature>
<name>A0A2T2XC86_9FIRM</name>
<protein>
    <recommendedName>
        <fullName evidence="2">histidine kinase</fullName>
        <ecNumber evidence="2">2.7.13.3</ecNumber>
    </recommendedName>
</protein>
<sequence length="460" mass="51678">MSNPSTVTGGWRYRIAATLLAMAGVIATILVYRHYIGHLHRFHGDKLLYLGMVLVFFTGVFSFVVFGLLETQQRRLAEVNNELQRQRDILQGLWDATGVVASLPDMEGVLQRIVDVSRPLFGAQYAALAVLSEDDPLQIRQFITSGLSDEDREKIGKLPQGRGILGEVIRTKKVLRLSDLATHPASSGFPPYHPEMSSFLGLPLLYRGAIVGHLYLTNKPGGFTAQDEMLGQLFARQASVVIANARLYQGREEWATVQERERIGRELHDGVLQTLYGLNLALDFLLDSELSLSDVGKREMTRITETLSLTMTDIRMYIQSLGSSPVDFQVAVRDMLQRSGGIDDIQLEFRDTEYLSLNPEVIHDLVMSVQEAVSNARRHGRADHIVVGWDGHPDSHFRVWIEDNGQGFNTEGANRENHFGLTNMRRRTEHWHGEIRVTSKPGHGTRVEFHIPKSSDTQIA</sequence>
<keyword evidence="8" id="KW-0902">Two-component regulatory system</keyword>
<dbReference type="InterPro" id="IPR050482">
    <property type="entry name" value="Sensor_HK_TwoCompSys"/>
</dbReference>
<keyword evidence="5" id="KW-0547">Nucleotide-binding</keyword>
<dbReference type="SMART" id="SM00387">
    <property type="entry name" value="HATPase_c"/>
    <property type="match status" value="1"/>
</dbReference>
<keyword evidence="9" id="KW-0472">Membrane</keyword>
<gene>
    <name evidence="12" type="ORF">C7B46_15955</name>
</gene>
<reference evidence="12 13" key="1">
    <citation type="journal article" date="2014" name="BMC Genomics">
        <title>Comparison of environmental and isolate Sulfobacillus genomes reveals diverse carbon, sulfur, nitrogen, and hydrogen metabolisms.</title>
        <authorList>
            <person name="Justice N.B."/>
            <person name="Norman A."/>
            <person name="Brown C.T."/>
            <person name="Singh A."/>
            <person name="Thomas B.C."/>
            <person name="Banfield J.F."/>
        </authorList>
    </citation>
    <scope>NUCLEOTIDE SEQUENCE [LARGE SCALE GENOMIC DNA]</scope>
    <source>
        <strain evidence="12">AMDSBA4</strain>
    </source>
</reference>
<dbReference type="Gene3D" id="1.20.5.1930">
    <property type="match status" value="1"/>
</dbReference>
<dbReference type="Gene3D" id="3.30.565.10">
    <property type="entry name" value="Histidine kinase-like ATPase, C-terminal domain"/>
    <property type="match status" value="1"/>
</dbReference>
<keyword evidence="4" id="KW-0808">Transferase</keyword>
<keyword evidence="7" id="KW-0067">ATP-binding</keyword>
<evidence type="ECO:0000259" key="10">
    <source>
        <dbReference type="SMART" id="SM00065"/>
    </source>
</evidence>
<dbReference type="GO" id="GO:0046983">
    <property type="term" value="F:protein dimerization activity"/>
    <property type="evidence" value="ECO:0007669"/>
    <property type="project" value="InterPro"/>
</dbReference>
<evidence type="ECO:0000313" key="13">
    <source>
        <dbReference type="Proteomes" id="UP000242972"/>
    </source>
</evidence>
<evidence type="ECO:0000256" key="9">
    <source>
        <dbReference type="SAM" id="Phobius"/>
    </source>
</evidence>
<feature type="transmembrane region" description="Helical" evidence="9">
    <location>
        <begin position="15"/>
        <end position="35"/>
    </location>
</feature>
<keyword evidence="9" id="KW-1133">Transmembrane helix</keyword>
<evidence type="ECO:0000256" key="5">
    <source>
        <dbReference type="ARBA" id="ARBA00022741"/>
    </source>
</evidence>